<comment type="caution">
    <text evidence="8">The sequence shown here is derived from an EMBL/GenBank/DDBJ whole genome shotgun (WGS) entry which is preliminary data.</text>
</comment>
<reference evidence="8 9" key="1">
    <citation type="submission" date="2012-01" db="EMBL/GenBank/DDBJ databases">
        <title>The Genome Sequence of Scardovia inopinata F0304.</title>
        <authorList>
            <consortium name="The Broad Institute Genome Sequencing Platform"/>
            <person name="Earl A."/>
            <person name="Ward D."/>
            <person name="Feldgarden M."/>
            <person name="Gevers D."/>
            <person name="Izard J."/>
            <person name="Baranova O.V."/>
            <person name="Blanton J.M."/>
            <person name="Tanner A.C."/>
            <person name="Dewhirst F.E."/>
            <person name="Young S.K."/>
            <person name="Zeng Q."/>
            <person name="Gargeya S."/>
            <person name="Fitzgerald M."/>
            <person name="Haas B."/>
            <person name="Abouelleil A."/>
            <person name="Alvarado L."/>
            <person name="Arachchi H.M."/>
            <person name="Berlin A."/>
            <person name="Chapman S.B."/>
            <person name="Gearin G."/>
            <person name="Goldberg J."/>
            <person name="Griggs A."/>
            <person name="Gujja S."/>
            <person name="Hansen M."/>
            <person name="Heiman D."/>
            <person name="Howarth C."/>
            <person name="Larimer J."/>
            <person name="Lui A."/>
            <person name="MacDonald P.J."/>
            <person name="McCowen C."/>
            <person name="Montmayeur A."/>
            <person name="Murphy C."/>
            <person name="Neiman D."/>
            <person name="Pearson M."/>
            <person name="Priest M."/>
            <person name="Roberts A."/>
            <person name="Saif S."/>
            <person name="Shea T."/>
            <person name="Sisk P."/>
            <person name="Stolte C."/>
            <person name="Sykes S."/>
            <person name="Wortman J."/>
            <person name="Nusbaum C."/>
            <person name="Birren B."/>
        </authorList>
    </citation>
    <scope>NUCLEOTIDE SEQUENCE [LARGE SCALE GENOMIC DNA]</scope>
    <source>
        <strain evidence="8 9">F0304</strain>
    </source>
</reference>
<evidence type="ECO:0000256" key="2">
    <source>
        <dbReference type="ARBA" id="ARBA00022630"/>
    </source>
</evidence>
<evidence type="ECO:0000256" key="4">
    <source>
        <dbReference type="ARBA" id="ARBA00022857"/>
    </source>
</evidence>
<evidence type="ECO:0000256" key="1">
    <source>
        <dbReference type="ARBA" id="ARBA00001917"/>
    </source>
</evidence>
<evidence type="ECO:0000259" key="7">
    <source>
        <dbReference type="Pfam" id="PF00724"/>
    </source>
</evidence>
<keyword evidence="9" id="KW-1185">Reference proteome</keyword>
<comment type="cofactor">
    <cofactor evidence="1">
        <name>FMN</name>
        <dbReference type="ChEBI" id="CHEBI:58210"/>
    </cofactor>
</comment>
<dbReference type="CDD" id="cd02932">
    <property type="entry name" value="OYE_YqiM_FMN"/>
    <property type="match status" value="1"/>
</dbReference>
<evidence type="ECO:0000313" key="9">
    <source>
        <dbReference type="Proteomes" id="UP000005777"/>
    </source>
</evidence>
<dbReference type="GO" id="GO:0003959">
    <property type="term" value="F:NADPH dehydrogenase activity"/>
    <property type="evidence" value="ECO:0007669"/>
    <property type="project" value="InterPro"/>
</dbReference>
<dbReference type="GO" id="GO:0050661">
    <property type="term" value="F:NADP binding"/>
    <property type="evidence" value="ECO:0007669"/>
    <property type="project" value="InterPro"/>
</dbReference>
<evidence type="ECO:0000256" key="3">
    <source>
        <dbReference type="ARBA" id="ARBA00022643"/>
    </source>
</evidence>
<dbReference type="Gene3D" id="3.20.20.70">
    <property type="entry name" value="Aldolase class I"/>
    <property type="match status" value="1"/>
</dbReference>
<name>W5IGX5_SCAIO</name>
<dbReference type="RefSeq" id="WP_006293694.1">
    <property type="nucleotide sequence ID" value="NZ_GG770226.1"/>
</dbReference>
<evidence type="ECO:0000313" key="8">
    <source>
        <dbReference type="EMBL" id="EFG26221.1"/>
    </source>
</evidence>
<dbReference type="InterPro" id="IPR013785">
    <property type="entry name" value="Aldolase_TIM"/>
</dbReference>
<proteinExistence type="predicted"/>
<dbReference type="EMBL" id="ADCX01000012">
    <property type="protein sequence ID" value="EFG26221.1"/>
    <property type="molecule type" value="Genomic_DNA"/>
</dbReference>
<feature type="domain" description="NADH:flavin oxidoreductase/NADH oxidase N-terminal" evidence="7">
    <location>
        <begin position="36"/>
        <end position="375"/>
    </location>
</feature>
<keyword evidence="5" id="KW-0560">Oxidoreductase</keyword>
<keyword evidence="2" id="KW-0285">Flavoprotein</keyword>
<evidence type="ECO:0000256" key="6">
    <source>
        <dbReference type="SAM" id="MobiDB-lite"/>
    </source>
</evidence>
<dbReference type="eggNOG" id="COG1902">
    <property type="taxonomic scope" value="Bacteria"/>
</dbReference>
<dbReference type="GO" id="GO:0010181">
    <property type="term" value="F:FMN binding"/>
    <property type="evidence" value="ECO:0007669"/>
    <property type="project" value="InterPro"/>
</dbReference>
<keyword evidence="4" id="KW-0521">NADP</keyword>
<feature type="region of interest" description="Disordered" evidence="6">
    <location>
        <begin position="1"/>
        <end position="30"/>
    </location>
</feature>
<gene>
    <name evidence="8" type="ORF">HMPREF9020_01302</name>
</gene>
<evidence type="ECO:0000256" key="5">
    <source>
        <dbReference type="ARBA" id="ARBA00023002"/>
    </source>
</evidence>
<dbReference type="PANTHER" id="PTHR43303:SF4">
    <property type="entry name" value="NADPH DEHYDROGENASE C23G7.10C-RELATED"/>
    <property type="match status" value="1"/>
</dbReference>
<protein>
    <recommendedName>
        <fullName evidence="7">NADH:flavin oxidoreductase/NADH oxidase N-terminal domain-containing protein</fullName>
    </recommendedName>
</protein>
<sequence length="397" mass="43399">MAKNKKKNNTTQKTQDSAHKVKKQGNQSAASSSPLLFEPLTLRSVTFRNRIWLPPMDMYSAFAQDGKPTSFHYQHYVSRALGGFGAILTEATAVSPEGRISPYDLGLWNDDQIGAWSWIVDGIKQSGAIPAIQLNHAGRKGSSGCSGLGYINASVPPEAGGWQTVGATDTPYNNNFAPSRGLSTQEIQQIVDAFKNAALRARTAGFDMVEIHGAHGYLISQFLDPLINNRTDEYGGSFTNRIRFALEVADAVRGVWPDDLPVIMRISATDWAEGGWDIYQSVELAKALKKHGIDMIDVSTGGMISGVTIPSRPNYQVPFAQEIRSKADLPVTTVGLITKPKQAEKILEEGRADVVEIGRAALRDPYWPLRAAAKLGLDKHQAPYPVQYVRGAYGTRR</sequence>
<dbReference type="HOGENOM" id="CLU_012153_2_0_11"/>
<dbReference type="Proteomes" id="UP000005777">
    <property type="component" value="Unassembled WGS sequence"/>
</dbReference>
<accession>W5IGX5</accession>
<dbReference type="PANTHER" id="PTHR43303">
    <property type="entry name" value="NADPH DEHYDROGENASE C23G7.10C-RELATED"/>
    <property type="match status" value="1"/>
</dbReference>
<dbReference type="AlphaFoldDB" id="W5IGX5"/>
<organism evidence="8 9">
    <name type="scientific">Scardovia inopinata F0304</name>
    <dbReference type="NCBI Taxonomy" id="641146"/>
    <lineage>
        <taxon>Bacteria</taxon>
        <taxon>Bacillati</taxon>
        <taxon>Actinomycetota</taxon>
        <taxon>Actinomycetes</taxon>
        <taxon>Bifidobacteriales</taxon>
        <taxon>Bifidobacteriaceae</taxon>
        <taxon>Scardovia</taxon>
    </lineage>
</organism>
<dbReference type="Pfam" id="PF00724">
    <property type="entry name" value="Oxidored_FMN"/>
    <property type="match status" value="1"/>
</dbReference>
<dbReference type="InterPro" id="IPR001155">
    <property type="entry name" value="OxRdtase_FMN_N"/>
</dbReference>
<dbReference type="SUPFAM" id="SSF51395">
    <property type="entry name" value="FMN-linked oxidoreductases"/>
    <property type="match status" value="1"/>
</dbReference>
<dbReference type="InterPro" id="IPR044152">
    <property type="entry name" value="YqjM-like"/>
</dbReference>
<keyword evidence="3" id="KW-0288">FMN</keyword>